<dbReference type="EMBL" id="DS239429">
    <property type="protein sequence ID" value="EDP30006.1"/>
    <property type="molecule type" value="Genomic_DNA"/>
</dbReference>
<protein>
    <submittedName>
        <fullName evidence="1">BC031353 protein, putative</fullName>
    </submittedName>
</protein>
<organism evidence="1">
    <name type="scientific">Brugia malayi</name>
    <name type="common">Filarial nematode worm</name>
    <dbReference type="NCBI Taxonomy" id="6279"/>
    <lineage>
        <taxon>Eukaryota</taxon>
        <taxon>Metazoa</taxon>
        <taxon>Ecdysozoa</taxon>
        <taxon>Nematoda</taxon>
        <taxon>Chromadorea</taxon>
        <taxon>Rhabditida</taxon>
        <taxon>Spirurina</taxon>
        <taxon>Spiruromorpha</taxon>
        <taxon>Filarioidea</taxon>
        <taxon>Onchocercidae</taxon>
        <taxon>Brugia</taxon>
    </lineage>
</organism>
<name>A8QC81_BRUMA</name>
<sequence length="177" mass="19645">MLLENDQTVKLLVVQSLLPTSERSTETEFTIQAVPPSPTSRRETLPRRSLIASAFRFMSTASKSFSKTTGLPLHSSPAPFNRSATKFVANESVKSTRNRERKTAEEQTRAHILPNMPMDDNDNNLNCYGTGCIKRNTSSSSGLLCNFEESALNGRLEPIISLDGFHLQIGKLKVMSR</sequence>
<accession>A8QC81</accession>
<reference evidence="1" key="1">
    <citation type="journal article" date="2007" name="Science">
        <title>Draft genome of the filarial nematode parasite Brugia malayi.</title>
        <authorList>
            <person name="Ghedin E."/>
            <person name="Wang S."/>
            <person name="Spiro D."/>
            <person name="Caler E."/>
            <person name="Zhao Q."/>
            <person name="Crabtree J."/>
            <person name="Allen J.E."/>
            <person name="Delcher A.L."/>
            <person name="Guiliano D.B."/>
            <person name="Miranda-Saavedra D."/>
            <person name="Angiuoli S.V."/>
            <person name="Creasy T."/>
            <person name="Amedeo P."/>
            <person name="Haas B."/>
            <person name="El-Sayed N.M."/>
            <person name="Wortman J.R."/>
            <person name="Feldblyum T."/>
            <person name="Tallon L."/>
            <person name="Schatz M."/>
            <person name="Shumway M."/>
            <person name="Koo H."/>
            <person name="Salzberg S.L."/>
            <person name="Schobel S."/>
            <person name="Pertea M."/>
            <person name="Pop M."/>
            <person name="White O."/>
            <person name="Barton G.J."/>
            <person name="Carlow C.K."/>
            <person name="Crawford M.J."/>
            <person name="Daub J."/>
            <person name="Dimmic M.W."/>
            <person name="Estes C.F."/>
            <person name="Foster J.M."/>
            <person name="Ganatra M."/>
            <person name="Gregory W.F."/>
            <person name="Johnson N.M."/>
            <person name="Jin J."/>
            <person name="Komuniecki R."/>
            <person name="Korf I."/>
            <person name="Kumar S."/>
            <person name="Laney S."/>
            <person name="Li B.W."/>
            <person name="Li W."/>
            <person name="Lindblom T.H."/>
            <person name="Lustigman S."/>
            <person name="Ma D."/>
            <person name="Maina C.V."/>
            <person name="Martin D.M."/>
            <person name="McCarter J.P."/>
            <person name="McReynolds L."/>
            <person name="Mitreva M."/>
            <person name="Nutman T.B."/>
            <person name="Parkinson J."/>
            <person name="Peregrin-Alvarez J.M."/>
            <person name="Poole C."/>
            <person name="Ren Q."/>
            <person name="Saunders L."/>
            <person name="Sluder A.E."/>
            <person name="Smith K."/>
            <person name="Stanke M."/>
            <person name="Unnasch T.R."/>
            <person name="Ware J."/>
            <person name="Wei A.D."/>
            <person name="Weil G."/>
            <person name="Williams D.J."/>
            <person name="Zhang Y."/>
            <person name="Williams S.A."/>
            <person name="Fraser-Liggett C."/>
            <person name="Slatko B."/>
            <person name="Blaxter M.L."/>
            <person name="Scott A.L."/>
        </authorList>
    </citation>
    <scope>NUCLEOTIDE SEQUENCE [LARGE SCALE GENOMIC DNA]</scope>
</reference>
<dbReference type="AlphaFoldDB" id="A8QC81"/>
<proteinExistence type="predicted"/>
<evidence type="ECO:0000313" key="1">
    <source>
        <dbReference type="EMBL" id="EDP30006.1"/>
    </source>
</evidence>
<gene>
    <name evidence="1" type="ORF">Bm1_49300</name>
</gene>